<reference evidence="2" key="1">
    <citation type="submission" date="2022-11" db="UniProtKB">
        <authorList>
            <consortium name="WormBaseParasite"/>
        </authorList>
    </citation>
    <scope>IDENTIFICATION</scope>
</reference>
<accession>A0A915PXP3</accession>
<keyword evidence="1" id="KW-1185">Reference proteome</keyword>
<dbReference type="AlphaFoldDB" id="A0A915PXP3"/>
<dbReference type="WBParaSite" id="sdigi.contig340.g7574.t1">
    <property type="protein sequence ID" value="sdigi.contig340.g7574.t1"/>
    <property type="gene ID" value="sdigi.contig340.g7574"/>
</dbReference>
<organism evidence="1 2">
    <name type="scientific">Setaria digitata</name>
    <dbReference type="NCBI Taxonomy" id="48799"/>
    <lineage>
        <taxon>Eukaryota</taxon>
        <taxon>Metazoa</taxon>
        <taxon>Ecdysozoa</taxon>
        <taxon>Nematoda</taxon>
        <taxon>Chromadorea</taxon>
        <taxon>Rhabditida</taxon>
        <taxon>Spirurina</taxon>
        <taxon>Spiruromorpha</taxon>
        <taxon>Filarioidea</taxon>
        <taxon>Setariidae</taxon>
        <taxon>Setaria</taxon>
    </lineage>
</organism>
<name>A0A915PXP3_9BILA</name>
<proteinExistence type="predicted"/>
<evidence type="ECO:0000313" key="1">
    <source>
        <dbReference type="Proteomes" id="UP000887581"/>
    </source>
</evidence>
<sequence length="118" mass="13326">MLPLWCNQCNDYPLLRFTPPLPHVTSAQRSMQECSTKSITTGSSSCSSNTTSISVWSLPSHEQFSNVTFSSSSYSDVPRIHVKCRRTEPIDIIDIQRCWPQSYHTDSITSSNFCFGIQ</sequence>
<dbReference type="Proteomes" id="UP000887581">
    <property type="component" value="Unplaced"/>
</dbReference>
<evidence type="ECO:0000313" key="2">
    <source>
        <dbReference type="WBParaSite" id="sdigi.contig340.g7574.t1"/>
    </source>
</evidence>
<protein>
    <submittedName>
        <fullName evidence="2">Uncharacterized protein</fullName>
    </submittedName>
</protein>